<sequence>MDAHPTNDSYPFTKNSWLGTFVTLLEKKALKLARKLSSFKKNNFSYNLQESSPCNKLIWLSYHRRPRGRPFFSAINGS</sequence>
<reference evidence="1" key="1">
    <citation type="submission" date="2021-02" db="EMBL/GenBank/DDBJ databases">
        <authorList>
            <person name="Cremers G."/>
            <person name="Picone N."/>
        </authorList>
    </citation>
    <scope>NUCLEOTIDE SEQUENCE</scope>
    <source>
        <strain evidence="1">PQ17</strain>
    </source>
</reference>
<keyword evidence="2" id="KW-1185">Reference proteome</keyword>
<comment type="caution">
    <text evidence="1">The sequence shown here is derived from an EMBL/GenBank/DDBJ whole genome shotgun (WGS) entry which is preliminary data.</text>
</comment>
<dbReference type="EMBL" id="CAJNOB010000004">
    <property type="protein sequence ID" value="CAF0692584.1"/>
    <property type="molecule type" value="Genomic_DNA"/>
</dbReference>
<proteinExistence type="predicted"/>
<evidence type="ECO:0000313" key="1">
    <source>
        <dbReference type="EMBL" id="CAF0692584.1"/>
    </source>
</evidence>
<evidence type="ECO:0000313" key="2">
    <source>
        <dbReference type="Proteomes" id="UP000663859"/>
    </source>
</evidence>
<name>A0A8J2FNI6_9BACT</name>
<protein>
    <submittedName>
        <fullName evidence="1">Uncharacterized protein</fullName>
    </submittedName>
</protein>
<gene>
    <name evidence="1" type="ORF">MPNT_120066</name>
</gene>
<dbReference type="AlphaFoldDB" id="A0A8J2FNI6"/>
<dbReference type="Proteomes" id="UP000663859">
    <property type="component" value="Unassembled WGS sequence"/>
</dbReference>
<organism evidence="1 2">
    <name type="scientific">Candidatus Methylacidithermus pantelleriae</name>
    <dbReference type="NCBI Taxonomy" id="2744239"/>
    <lineage>
        <taxon>Bacteria</taxon>
        <taxon>Pseudomonadati</taxon>
        <taxon>Verrucomicrobiota</taxon>
        <taxon>Methylacidiphilae</taxon>
        <taxon>Methylacidiphilales</taxon>
        <taxon>Methylacidiphilaceae</taxon>
        <taxon>Candidatus Methylacidithermus</taxon>
    </lineage>
</organism>
<accession>A0A8J2FNI6</accession>